<dbReference type="NCBIfam" id="NF038159">
    <property type="entry name" value="lanthi_III_b"/>
    <property type="match status" value="1"/>
</dbReference>
<dbReference type="Proteomes" id="UP000196230">
    <property type="component" value="Unassembled WGS sequence"/>
</dbReference>
<proteinExistence type="predicted"/>
<gene>
    <name evidence="1" type="ORF">FM125_04135</name>
</gene>
<name>A0A1R4IRY7_9MICC</name>
<organism evidence="1 2">
    <name type="scientific">Micrococcus lylae</name>
    <dbReference type="NCBI Taxonomy" id="1273"/>
    <lineage>
        <taxon>Bacteria</taxon>
        <taxon>Bacillati</taxon>
        <taxon>Actinomycetota</taxon>
        <taxon>Actinomycetes</taxon>
        <taxon>Micrococcales</taxon>
        <taxon>Micrococcaceae</taxon>
        <taxon>Micrococcus</taxon>
    </lineage>
</organism>
<dbReference type="EMBL" id="FUKP01000024">
    <property type="protein sequence ID" value="SJN22469.1"/>
    <property type="molecule type" value="Genomic_DNA"/>
</dbReference>
<accession>A0A1R4IRY7</accession>
<dbReference type="RefSeq" id="WP_209279936.1">
    <property type="nucleotide sequence ID" value="NZ_CP126965.1"/>
</dbReference>
<dbReference type="AlphaFoldDB" id="A0A1R4IRY7"/>
<sequence>MKNQVLSLQSMDSQDDIELRAGSSLSVNCKVISTISVAVC</sequence>
<evidence type="ECO:0000313" key="2">
    <source>
        <dbReference type="Proteomes" id="UP000196230"/>
    </source>
</evidence>
<evidence type="ECO:0000313" key="1">
    <source>
        <dbReference type="EMBL" id="SJN22469.1"/>
    </source>
</evidence>
<reference evidence="1 2" key="1">
    <citation type="submission" date="2017-02" db="EMBL/GenBank/DDBJ databases">
        <authorList>
            <person name="Peterson S.W."/>
        </authorList>
    </citation>
    <scope>NUCLEOTIDE SEQUENCE [LARGE SCALE GENOMIC DNA]</scope>
    <source>
        <strain evidence="1 2">2B3F</strain>
    </source>
</reference>
<protein>
    <submittedName>
        <fullName evidence="1">Uncharacterized protein</fullName>
    </submittedName>
</protein>